<dbReference type="InterPro" id="IPR018362">
    <property type="entry name" value="CCAAT-binding_factor_CS"/>
</dbReference>
<evidence type="ECO:0000256" key="6">
    <source>
        <dbReference type="ARBA" id="ARBA00023242"/>
    </source>
</evidence>
<evidence type="ECO:0000256" key="7">
    <source>
        <dbReference type="ARBA" id="ARBA00025911"/>
    </source>
</evidence>
<comment type="similarity">
    <text evidence="8">Belongs to the NFYA/HAP2 subunit family.</text>
</comment>
<evidence type="ECO:0000256" key="5">
    <source>
        <dbReference type="ARBA" id="ARBA00023163"/>
    </source>
</evidence>
<keyword evidence="4" id="KW-0010">Activator</keyword>
<sequence length="330" mass="35981">MAVRIQNLPKKNFGQAPFTFSSPSWWHSNEQQISQSLSKNIGLKVESPSQLYHKAKHFGFQLLDQESSSTQSIGQSHNEVGTVGETNSQDQCISSESGQDEGCGNGAEGRMKPVFLFSTPELALNTSQTEDSHSMARAPFPNADNYFGGLFTPYGPQAILGSQMVGMTTARVPLPLDLADDGPIYVNAKQYHGILRRRKSRAKLEAQNKLVKSRKPYLHESRHLHALNRVRGSGGRFLSTKRLQQSNPTSTGNVHVIPDTIQLHQRNETSELESYRSRIGQSGTSSTCSGITNVSSGAAIFRQADHRFSSLATHMGGSMQTSGGLVCSGT</sequence>
<evidence type="ECO:0000256" key="1">
    <source>
        <dbReference type="ARBA" id="ARBA00004123"/>
    </source>
</evidence>
<evidence type="ECO:0000256" key="2">
    <source>
        <dbReference type="ARBA" id="ARBA00023015"/>
    </source>
</evidence>
<dbReference type="PRINTS" id="PR00616">
    <property type="entry name" value="CCAATSUBUNTB"/>
</dbReference>
<evidence type="ECO:0000256" key="8">
    <source>
        <dbReference type="RuleBase" id="RU367155"/>
    </source>
</evidence>
<dbReference type="PANTHER" id="PTHR12632">
    <property type="entry name" value="TRANSCRIPTION FACTOR NF-Y ALPHA-RELATED"/>
    <property type="match status" value="1"/>
</dbReference>
<dbReference type="InterPro" id="IPR001289">
    <property type="entry name" value="NFYA"/>
</dbReference>
<evidence type="ECO:0000256" key="4">
    <source>
        <dbReference type="ARBA" id="ARBA00023159"/>
    </source>
</evidence>
<dbReference type="EMBL" id="JARPOI010000011">
    <property type="protein sequence ID" value="KAJ9168002.1"/>
    <property type="molecule type" value="Genomic_DNA"/>
</dbReference>
<gene>
    <name evidence="10" type="ORF">P3X46_019582</name>
</gene>
<keyword evidence="5 8" id="KW-0804">Transcription</keyword>
<protein>
    <recommendedName>
        <fullName evidence="8">Nuclear transcription factor Y subunit</fullName>
    </recommendedName>
</protein>
<comment type="function">
    <text evidence="8">Component of the sequence-specific heterotrimeric transcription factor (NF-Y) which specifically recognizes a 5'-CCAAT-3' box motif found in the promoters of its target genes.</text>
</comment>
<keyword evidence="3 8" id="KW-0238">DNA-binding</keyword>
<dbReference type="Gene3D" id="6.10.250.2430">
    <property type="match status" value="1"/>
</dbReference>
<keyword evidence="11" id="KW-1185">Reference proteome</keyword>
<dbReference type="Proteomes" id="UP001174677">
    <property type="component" value="Chromosome 11"/>
</dbReference>
<dbReference type="EMBL" id="JARPOI010000011">
    <property type="protein sequence ID" value="KAJ9168001.1"/>
    <property type="molecule type" value="Genomic_DNA"/>
</dbReference>
<accession>A0ABQ9LJ55</accession>
<evidence type="ECO:0000256" key="9">
    <source>
        <dbReference type="SAM" id="MobiDB-lite"/>
    </source>
</evidence>
<comment type="subunit">
    <text evidence="7">Heterotrimeric transcription factor composed of three components, NF-YA, NF-YB and NF-YC. NF-YB and NF-YC must interact and dimerize for NF-YA association and DNA binding.</text>
</comment>
<dbReference type="PROSITE" id="PS00686">
    <property type="entry name" value="NFYA_HAP2_1"/>
    <property type="match status" value="1"/>
</dbReference>
<name>A0ABQ9LJ55_HEVBR</name>
<dbReference type="PROSITE" id="PS51152">
    <property type="entry name" value="NFYA_HAP2_2"/>
    <property type="match status" value="1"/>
</dbReference>
<evidence type="ECO:0000256" key="3">
    <source>
        <dbReference type="ARBA" id="ARBA00023125"/>
    </source>
</evidence>
<keyword evidence="6 8" id="KW-0539">Nucleus</keyword>
<reference evidence="10" key="1">
    <citation type="journal article" date="2023" name="Plant Biotechnol. J.">
        <title>Chromosome-level wild Hevea brasiliensis genome provides new tools for genomic-assisted breeding and valuable loci to elevate rubber yield.</title>
        <authorList>
            <person name="Cheng H."/>
            <person name="Song X."/>
            <person name="Hu Y."/>
            <person name="Wu T."/>
            <person name="Yang Q."/>
            <person name="An Z."/>
            <person name="Feng S."/>
            <person name="Deng Z."/>
            <person name="Wu W."/>
            <person name="Zeng X."/>
            <person name="Tu M."/>
            <person name="Wang X."/>
            <person name="Huang H."/>
        </authorList>
    </citation>
    <scope>NUCLEOTIDE SEQUENCE</scope>
    <source>
        <strain evidence="10">MT/VB/25A 57/8</strain>
    </source>
</reference>
<feature type="region of interest" description="Disordered" evidence="9">
    <location>
        <begin position="69"/>
        <end position="103"/>
    </location>
</feature>
<dbReference type="Pfam" id="PF02045">
    <property type="entry name" value="CBFB_NFYA"/>
    <property type="match status" value="1"/>
</dbReference>
<organism evidence="10 11">
    <name type="scientific">Hevea brasiliensis</name>
    <name type="common">Para rubber tree</name>
    <name type="synonym">Siphonia brasiliensis</name>
    <dbReference type="NCBI Taxonomy" id="3981"/>
    <lineage>
        <taxon>Eukaryota</taxon>
        <taxon>Viridiplantae</taxon>
        <taxon>Streptophyta</taxon>
        <taxon>Embryophyta</taxon>
        <taxon>Tracheophyta</taxon>
        <taxon>Spermatophyta</taxon>
        <taxon>Magnoliopsida</taxon>
        <taxon>eudicotyledons</taxon>
        <taxon>Gunneridae</taxon>
        <taxon>Pentapetalae</taxon>
        <taxon>rosids</taxon>
        <taxon>fabids</taxon>
        <taxon>Malpighiales</taxon>
        <taxon>Euphorbiaceae</taxon>
        <taxon>Crotonoideae</taxon>
        <taxon>Micrandreae</taxon>
        <taxon>Hevea</taxon>
    </lineage>
</organism>
<feature type="compositionally biased region" description="Polar residues" evidence="9">
    <location>
        <begin position="69"/>
        <end position="97"/>
    </location>
</feature>
<evidence type="ECO:0000313" key="11">
    <source>
        <dbReference type="Proteomes" id="UP001174677"/>
    </source>
</evidence>
<keyword evidence="2 8" id="KW-0805">Transcription regulation</keyword>
<comment type="caution">
    <text evidence="10">The sequence shown here is derived from an EMBL/GenBank/DDBJ whole genome shotgun (WGS) entry which is preliminary data.</text>
</comment>
<comment type="subcellular location">
    <subcellularLocation>
        <location evidence="1 8">Nucleus</location>
    </subcellularLocation>
</comment>
<evidence type="ECO:0000313" key="10">
    <source>
        <dbReference type="EMBL" id="KAJ9168001.1"/>
    </source>
</evidence>
<proteinExistence type="inferred from homology"/>
<dbReference type="SMART" id="SM00521">
    <property type="entry name" value="CBF"/>
    <property type="match status" value="1"/>
</dbReference>